<accession>A0A378NTE1</accession>
<gene>
    <name evidence="1" type="ORF">NCTC10571_01288</name>
</gene>
<dbReference type="AlphaFoldDB" id="A0A378NTE1"/>
<proteinExistence type="predicted"/>
<sequence length="105" mass="12481">MIIKYKPTNKPITINRSTYKKIKEQIQNETDSVELQIENLYAALQNTIIYSDEAEYIIKDVLIPIIKTKKNFLEDNNVNSLSLEEKNYRRNLLRKIMNKYGIEEK</sequence>
<dbReference type="RefSeq" id="WP_115151509.1">
    <property type="nucleotide sequence ID" value="NZ_UGPP01000001.1"/>
</dbReference>
<reference evidence="1 2" key="1">
    <citation type="submission" date="2018-06" db="EMBL/GenBank/DDBJ databases">
        <authorList>
            <consortium name="Pathogen Informatics"/>
            <person name="Doyle S."/>
        </authorList>
    </citation>
    <scope>NUCLEOTIDE SEQUENCE [LARGE SCALE GENOMIC DNA]</scope>
    <source>
        <strain evidence="1 2">NCTC10571</strain>
    </source>
</reference>
<dbReference type="Proteomes" id="UP000255234">
    <property type="component" value="Unassembled WGS sequence"/>
</dbReference>
<organism evidence="1 2">
    <name type="scientific">Megamonas hypermegale</name>
    <dbReference type="NCBI Taxonomy" id="158847"/>
    <lineage>
        <taxon>Bacteria</taxon>
        <taxon>Bacillati</taxon>
        <taxon>Bacillota</taxon>
        <taxon>Negativicutes</taxon>
        <taxon>Selenomonadales</taxon>
        <taxon>Selenomonadaceae</taxon>
        <taxon>Megamonas</taxon>
    </lineage>
</organism>
<protein>
    <submittedName>
        <fullName evidence="1">Uncharacterized protein</fullName>
    </submittedName>
</protein>
<evidence type="ECO:0000313" key="1">
    <source>
        <dbReference type="EMBL" id="STY71136.1"/>
    </source>
</evidence>
<evidence type="ECO:0000313" key="2">
    <source>
        <dbReference type="Proteomes" id="UP000255234"/>
    </source>
</evidence>
<dbReference type="EMBL" id="UGPP01000001">
    <property type="protein sequence ID" value="STY71136.1"/>
    <property type="molecule type" value="Genomic_DNA"/>
</dbReference>
<name>A0A378NTE1_9FIRM</name>